<protein>
    <recommendedName>
        <fullName evidence="2">Conjugative transposon TraM C-terminal domain-containing protein</fullName>
    </recommendedName>
</protein>
<keyword evidence="4" id="KW-1185">Reference proteome</keyword>
<reference evidence="4" key="1">
    <citation type="submission" date="2016-10" db="EMBL/GenBank/DDBJ databases">
        <authorList>
            <person name="Varghese N."/>
            <person name="Submissions S."/>
        </authorList>
    </citation>
    <scope>NUCLEOTIDE SEQUENCE [LARGE SCALE GENOMIC DNA]</scope>
    <source>
        <strain evidence="4">DSM 23515</strain>
    </source>
</reference>
<dbReference type="InterPro" id="IPR055407">
    <property type="entry name" value="TraM_C"/>
</dbReference>
<accession>A0A1I2KGR4</accession>
<keyword evidence="1" id="KW-0472">Membrane</keyword>
<evidence type="ECO:0000313" key="4">
    <source>
        <dbReference type="Proteomes" id="UP000199116"/>
    </source>
</evidence>
<feature type="transmembrane region" description="Helical" evidence="1">
    <location>
        <begin position="12"/>
        <end position="31"/>
    </location>
</feature>
<evidence type="ECO:0000256" key="1">
    <source>
        <dbReference type="SAM" id="Phobius"/>
    </source>
</evidence>
<sequence>MKIDKKKIVFGAVLATIVIFIVAYSVLVFGGDSEEPSELKNTLVPELQQEQEDFKSKLDAVNALKEVRETTTPSIYDEKYLDSMGYYDPDFPQREKGRILDSIYEHNPINYEDYGFENEFNEEEWEPQFEADIQEVPDASQASPKPQEMGLAHQLFYATAPEVEIEIKKPIANNSATDILVEVDGDQVVQAGYRLKMRLKDSAMINNIQFPANTPVYGFISFQPNRALIEIENIAHYPVKLKAYDLQDGSEGIYVENNIRADASKEVIGDIIQDINVAGVPEVGGLKQLFQRNNRNIKVQVTNNYKLILKRNSNQ</sequence>
<keyword evidence="1" id="KW-0812">Transmembrane</keyword>
<dbReference type="Pfam" id="PF12508">
    <property type="entry name" value="Transposon_TraM"/>
    <property type="match status" value="1"/>
</dbReference>
<gene>
    <name evidence="3" type="ORF">SAMN04488033_103137</name>
</gene>
<evidence type="ECO:0000259" key="2">
    <source>
        <dbReference type="Pfam" id="PF12508"/>
    </source>
</evidence>
<dbReference type="Proteomes" id="UP000199116">
    <property type="component" value="Unassembled WGS sequence"/>
</dbReference>
<keyword evidence="1" id="KW-1133">Transmembrane helix</keyword>
<name>A0A1I2KGR4_9FLAO</name>
<proteinExistence type="predicted"/>
<organism evidence="3 4">
    <name type="scientific">Salegentibacter agarivorans</name>
    <dbReference type="NCBI Taxonomy" id="345907"/>
    <lineage>
        <taxon>Bacteria</taxon>
        <taxon>Pseudomonadati</taxon>
        <taxon>Bacteroidota</taxon>
        <taxon>Flavobacteriia</taxon>
        <taxon>Flavobacteriales</taxon>
        <taxon>Flavobacteriaceae</taxon>
        <taxon>Salegentibacter</taxon>
    </lineage>
</organism>
<dbReference type="AlphaFoldDB" id="A0A1I2KGR4"/>
<evidence type="ECO:0000313" key="3">
    <source>
        <dbReference type="EMBL" id="SFF66144.1"/>
    </source>
</evidence>
<feature type="domain" description="Conjugative transposon TraM C-terminal" evidence="2">
    <location>
        <begin position="179"/>
        <end position="310"/>
    </location>
</feature>
<dbReference type="EMBL" id="FOOH01000003">
    <property type="protein sequence ID" value="SFF66144.1"/>
    <property type="molecule type" value="Genomic_DNA"/>
</dbReference>
<dbReference type="RefSeq" id="WP_093302904.1">
    <property type="nucleotide sequence ID" value="NZ_FOOH01000003.1"/>
</dbReference>